<dbReference type="PRINTS" id="PR00979">
    <property type="entry name" value="TAFAZZIN"/>
</dbReference>
<keyword evidence="8" id="KW-0472">Membrane</keyword>
<dbReference type="Pfam" id="PF01553">
    <property type="entry name" value="Acyltransferase"/>
    <property type="match status" value="1"/>
</dbReference>
<keyword evidence="9 14" id="KW-0012">Acyltransferase</keyword>
<comment type="catalytic activity">
    <reaction evidence="11">
        <text>1'-[1,2-diacyl-sn-glycero-3-phospho],3'-[1-acyl-sn-glycero-3-phospho]-glycerol + a 1,2-diacyl-sn-glycero-3-phosphocholine = a cardiolipin + a 1-acyl-sn-glycero-3-phosphocholine</text>
        <dbReference type="Rhea" id="RHEA:33731"/>
        <dbReference type="ChEBI" id="CHEBI:57643"/>
        <dbReference type="ChEBI" id="CHEBI:58168"/>
        <dbReference type="ChEBI" id="CHEBI:62237"/>
        <dbReference type="ChEBI" id="CHEBI:64743"/>
    </reaction>
    <physiologicalReaction direction="left-to-right" evidence="11">
        <dbReference type="Rhea" id="RHEA:33732"/>
    </physiologicalReaction>
    <physiologicalReaction direction="right-to-left" evidence="11">
        <dbReference type="Rhea" id="RHEA:33733"/>
    </physiologicalReaction>
</comment>
<proteinExistence type="inferred from homology"/>
<dbReference type="PANTHER" id="PTHR12497:SF0">
    <property type="entry name" value="TAFAZZIN"/>
    <property type="match status" value="1"/>
</dbReference>
<comment type="caution">
    <text evidence="14">The sequence shown here is derived from an EMBL/GenBank/DDBJ whole genome shotgun (WGS) entry which is preliminary data.</text>
</comment>
<evidence type="ECO:0000259" key="13">
    <source>
        <dbReference type="SMART" id="SM00563"/>
    </source>
</evidence>
<evidence type="ECO:0000256" key="4">
    <source>
        <dbReference type="ARBA" id="ARBA00022787"/>
    </source>
</evidence>
<evidence type="ECO:0000313" key="14">
    <source>
        <dbReference type="EMBL" id="KAL2920232.1"/>
    </source>
</evidence>
<evidence type="ECO:0000256" key="1">
    <source>
        <dbReference type="ARBA" id="ARBA00004137"/>
    </source>
</evidence>
<dbReference type="InterPro" id="IPR002123">
    <property type="entry name" value="Plipid/glycerol_acylTrfase"/>
</dbReference>
<evidence type="ECO:0000256" key="11">
    <source>
        <dbReference type="ARBA" id="ARBA00047906"/>
    </source>
</evidence>
<feature type="domain" description="Phospholipid/glycerol acyltransferase" evidence="13">
    <location>
        <begin position="43"/>
        <end position="167"/>
    </location>
</feature>
<evidence type="ECO:0000256" key="9">
    <source>
        <dbReference type="ARBA" id="ARBA00023315"/>
    </source>
</evidence>
<dbReference type="SMART" id="SM00563">
    <property type="entry name" value="PlsC"/>
    <property type="match status" value="1"/>
</dbReference>
<keyword evidence="5" id="KW-0999">Mitochondrion inner membrane</keyword>
<gene>
    <name evidence="14" type="primary">TAZ1_2</name>
    <name evidence="14" type="ORF">HK105_200300</name>
</gene>
<sequence>MRRVGHQGVGGAINKTWIKHCSRLQVFNQHHLEAALARDGKPLISACNHGATLDDPILFGMLPWRTLLRAEDMRWSLGAKEICFTNAFTSWFFRTGQVIPIVRGDGIHQPAMDEALALLNNDRWVHIFPEGRVNQSSEMLRFKWGIARLVMDAKTPPLVLPFFHRGMETMVPLKQHYPNPMTRVVVAFGEPLDFADPHLRGDTSAPAAEQRVRITATIQQRMKDLKVFVDSVIAQ</sequence>
<reference evidence="14 15" key="1">
    <citation type="submission" date="2023-09" db="EMBL/GenBank/DDBJ databases">
        <title>Pangenome analysis of Batrachochytrium dendrobatidis and related Chytrids.</title>
        <authorList>
            <person name="Yacoub M.N."/>
            <person name="Stajich J.E."/>
            <person name="James T.Y."/>
        </authorList>
    </citation>
    <scope>NUCLEOTIDE SEQUENCE [LARGE SCALE GENOMIC DNA]</scope>
    <source>
        <strain evidence="14 15">JEL0888</strain>
    </source>
</reference>
<evidence type="ECO:0000256" key="6">
    <source>
        <dbReference type="ARBA" id="ARBA00023098"/>
    </source>
</evidence>
<comment type="subcellular location">
    <subcellularLocation>
        <location evidence="1">Mitochondrion inner membrane</location>
        <topology evidence="1">Peripheral membrane protein</topology>
        <orientation evidence="1">Intermembrane side</orientation>
    </subcellularLocation>
    <subcellularLocation>
        <location evidence="10">Mitochondrion outer membrane</location>
        <topology evidence="10">Peripheral membrane protein</topology>
        <orientation evidence="10">Intermembrane side</orientation>
    </subcellularLocation>
</comment>
<evidence type="ECO:0000256" key="12">
    <source>
        <dbReference type="RuleBase" id="RU365062"/>
    </source>
</evidence>
<keyword evidence="15" id="KW-1185">Reference proteome</keyword>
<dbReference type="CDD" id="cd07989">
    <property type="entry name" value="LPLAT_AGPAT-like"/>
    <property type="match status" value="1"/>
</dbReference>
<comment type="similarity">
    <text evidence="2 12">Belongs to the taffazin family.</text>
</comment>
<evidence type="ECO:0000313" key="15">
    <source>
        <dbReference type="Proteomes" id="UP001527925"/>
    </source>
</evidence>
<evidence type="ECO:0000256" key="7">
    <source>
        <dbReference type="ARBA" id="ARBA00023128"/>
    </source>
</evidence>
<accession>A0ABR4NL43</accession>
<dbReference type="Proteomes" id="UP001527925">
    <property type="component" value="Unassembled WGS sequence"/>
</dbReference>
<keyword evidence="6" id="KW-0443">Lipid metabolism</keyword>
<keyword evidence="3" id="KW-0808">Transferase</keyword>
<dbReference type="GO" id="GO:0016746">
    <property type="term" value="F:acyltransferase activity"/>
    <property type="evidence" value="ECO:0007669"/>
    <property type="project" value="UniProtKB-KW"/>
</dbReference>
<name>A0ABR4NL43_9FUNG</name>
<dbReference type="PANTHER" id="PTHR12497">
    <property type="entry name" value="TAZ PROTEIN TAFAZZIN"/>
    <property type="match status" value="1"/>
</dbReference>
<evidence type="ECO:0000256" key="2">
    <source>
        <dbReference type="ARBA" id="ARBA00010524"/>
    </source>
</evidence>
<dbReference type="EMBL" id="JADGIZ020000001">
    <property type="protein sequence ID" value="KAL2920232.1"/>
    <property type="molecule type" value="Genomic_DNA"/>
</dbReference>
<dbReference type="SUPFAM" id="SSF69593">
    <property type="entry name" value="Glycerol-3-phosphate (1)-acyltransferase"/>
    <property type="match status" value="1"/>
</dbReference>
<dbReference type="InterPro" id="IPR000872">
    <property type="entry name" value="Tafazzin"/>
</dbReference>
<organism evidence="14 15">
    <name type="scientific">Polyrhizophydium stewartii</name>
    <dbReference type="NCBI Taxonomy" id="2732419"/>
    <lineage>
        <taxon>Eukaryota</taxon>
        <taxon>Fungi</taxon>
        <taxon>Fungi incertae sedis</taxon>
        <taxon>Chytridiomycota</taxon>
        <taxon>Chytridiomycota incertae sedis</taxon>
        <taxon>Chytridiomycetes</taxon>
        <taxon>Rhizophydiales</taxon>
        <taxon>Rhizophydiales incertae sedis</taxon>
        <taxon>Polyrhizophydium</taxon>
    </lineage>
</organism>
<evidence type="ECO:0000256" key="5">
    <source>
        <dbReference type="ARBA" id="ARBA00022792"/>
    </source>
</evidence>
<keyword evidence="7" id="KW-0496">Mitochondrion</keyword>
<protein>
    <recommendedName>
        <fullName evidence="12">Tafazzin family protein</fullName>
    </recommendedName>
</protein>
<evidence type="ECO:0000256" key="10">
    <source>
        <dbReference type="ARBA" id="ARBA00024323"/>
    </source>
</evidence>
<evidence type="ECO:0000256" key="8">
    <source>
        <dbReference type="ARBA" id="ARBA00023136"/>
    </source>
</evidence>
<evidence type="ECO:0000256" key="3">
    <source>
        <dbReference type="ARBA" id="ARBA00022679"/>
    </source>
</evidence>
<keyword evidence="4" id="KW-1000">Mitochondrion outer membrane</keyword>